<dbReference type="SUPFAM" id="SSF48239">
    <property type="entry name" value="Terpenoid cyclases/Protein prenyltransferases"/>
    <property type="match status" value="1"/>
</dbReference>
<name>A0A9Q0GGI6_9ROSI</name>
<organism evidence="3 4">
    <name type="scientific">Turnera subulata</name>
    <dbReference type="NCBI Taxonomy" id="218843"/>
    <lineage>
        <taxon>Eukaryota</taxon>
        <taxon>Viridiplantae</taxon>
        <taxon>Streptophyta</taxon>
        <taxon>Embryophyta</taxon>
        <taxon>Tracheophyta</taxon>
        <taxon>Spermatophyta</taxon>
        <taxon>Magnoliopsida</taxon>
        <taxon>eudicotyledons</taxon>
        <taxon>Gunneridae</taxon>
        <taxon>Pentapetalae</taxon>
        <taxon>rosids</taxon>
        <taxon>fabids</taxon>
        <taxon>Malpighiales</taxon>
        <taxon>Passifloraceae</taxon>
        <taxon>Turnera</taxon>
    </lineage>
</organism>
<dbReference type="EMBL" id="JAKUCV010000531">
    <property type="protein sequence ID" value="KAJ4849670.1"/>
    <property type="molecule type" value="Genomic_DNA"/>
</dbReference>
<reference evidence="3" key="2">
    <citation type="journal article" date="2023" name="Plants (Basel)">
        <title>Annotation of the Turnera subulata (Passifloraceae) Draft Genome Reveals the S-Locus Evolved after the Divergence of Turneroideae from Passifloroideae in a Stepwise Manner.</title>
        <authorList>
            <person name="Henning P.M."/>
            <person name="Roalson E.H."/>
            <person name="Mir W."/>
            <person name="McCubbin A.G."/>
            <person name="Shore J.S."/>
        </authorList>
    </citation>
    <scope>NUCLEOTIDE SEQUENCE</scope>
    <source>
        <strain evidence="3">F60SS</strain>
    </source>
</reference>
<dbReference type="GO" id="GO:0016102">
    <property type="term" value="P:diterpenoid biosynthetic process"/>
    <property type="evidence" value="ECO:0007669"/>
    <property type="project" value="TreeGrafter"/>
</dbReference>
<dbReference type="PANTHER" id="PTHR31739:SF25">
    <property type="entry name" value="(E,E)-GERANYLLINALOOL SYNTHASE"/>
    <property type="match status" value="1"/>
</dbReference>
<dbReference type="Gene3D" id="1.50.10.160">
    <property type="match status" value="1"/>
</dbReference>
<keyword evidence="1" id="KW-0460">Magnesium</keyword>
<dbReference type="Proteomes" id="UP001141552">
    <property type="component" value="Unassembled WGS sequence"/>
</dbReference>
<evidence type="ECO:0000313" key="4">
    <source>
        <dbReference type="Proteomes" id="UP001141552"/>
    </source>
</evidence>
<gene>
    <name evidence="3" type="ORF">Tsubulata_019868</name>
</gene>
<dbReference type="AlphaFoldDB" id="A0A9Q0GGI6"/>
<dbReference type="OrthoDB" id="2343925at2759"/>
<dbReference type="GO" id="GO:0000287">
    <property type="term" value="F:magnesium ion binding"/>
    <property type="evidence" value="ECO:0007669"/>
    <property type="project" value="TreeGrafter"/>
</dbReference>
<keyword evidence="4" id="KW-1185">Reference proteome</keyword>
<dbReference type="GO" id="GO:0010333">
    <property type="term" value="F:terpene synthase activity"/>
    <property type="evidence" value="ECO:0007669"/>
    <property type="project" value="InterPro"/>
</dbReference>
<feature type="region of interest" description="Disordered" evidence="2">
    <location>
        <begin position="49"/>
        <end position="70"/>
    </location>
</feature>
<comment type="caution">
    <text evidence="3">The sequence shown here is derived from an EMBL/GenBank/DDBJ whole genome shotgun (WGS) entry which is preliminary data.</text>
</comment>
<dbReference type="InterPro" id="IPR050148">
    <property type="entry name" value="Terpene_synthase-like"/>
</dbReference>
<proteinExistence type="predicted"/>
<protein>
    <submittedName>
        <fullName evidence="3">Uncharacterized protein</fullName>
    </submittedName>
</protein>
<dbReference type="PANTHER" id="PTHR31739">
    <property type="entry name" value="ENT-COPALYL DIPHOSPHATE SYNTHASE, CHLOROPLASTIC"/>
    <property type="match status" value="1"/>
</dbReference>
<reference evidence="3" key="1">
    <citation type="submission" date="2022-02" db="EMBL/GenBank/DDBJ databases">
        <authorList>
            <person name="Henning P.M."/>
            <person name="McCubbin A.G."/>
            <person name="Shore J.S."/>
        </authorList>
    </citation>
    <scope>NUCLEOTIDE SEQUENCE</scope>
    <source>
        <strain evidence="3">F60SS</strain>
        <tissue evidence="3">Leaves</tissue>
    </source>
</reference>
<evidence type="ECO:0000256" key="2">
    <source>
        <dbReference type="SAM" id="MobiDB-lite"/>
    </source>
</evidence>
<dbReference type="InterPro" id="IPR008930">
    <property type="entry name" value="Terpenoid_cyclase/PrenylTrfase"/>
</dbReference>
<accession>A0A9Q0GGI6</accession>
<evidence type="ECO:0000256" key="1">
    <source>
        <dbReference type="ARBA" id="ARBA00022842"/>
    </source>
</evidence>
<evidence type="ECO:0000313" key="3">
    <source>
        <dbReference type="EMBL" id="KAJ4849670.1"/>
    </source>
</evidence>
<sequence>MAFSQSSILTLVKEIKKDMFMGKEDPYSSLIAPSAYDTACHRRSSLVAAAPSKPQQVRIAPPPPAQPQASSDAALACASISSQHRRCRPLRRPRLSLPPPRSIKVGLWVFGGMLGVDAVTAAILGLSVLPVSGLVPDFANDDNVKLKSCVACFWQNKFKNGVQILIKECKNESPPDKPWDPMFKNCLTWILNSQKGDGFWGEYDDGIGHGMPTVECLPATIACMIAIKKWNAGKNWSTKVWLLLKQMLRNFLEGYPTPVPAGSL</sequence>